<feature type="compositionally biased region" description="Low complexity" evidence="2">
    <location>
        <begin position="389"/>
        <end position="413"/>
    </location>
</feature>
<organism evidence="6 7">
    <name type="scientific">Ascodesmis nigricans</name>
    <dbReference type="NCBI Taxonomy" id="341454"/>
    <lineage>
        <taxon>Eukaryota</taxon>
        <taxon>Fungi</taxon>
        <taxon>Dikarya</taxon>
        <taxon>Ascomycota</taxon>
        <taxon>Pezizomycotina</taxon>
        <taxon>Pezizomycetes</taxon>
        <taxon>Pezizales</taxon>
        <taxon>Ascodesmidaceae</taxon>
        <taxon>Ascodesmis</taxon>
    </lineage>
</organism>
<feature type="compositionally biased region" description="Polar residues" evidence="2">
    <location>
        <begin position="339"/>
        <end position="351"/>
    </location>
</feature>
<feature type="compositionally biased region" description="Low complexity" evidence="2">
    <location>
        <begin position="454"/>
        <end position="475"/>
    </location>
</feature>
<sequence>MGGNLKGWWSFTYTLFLFVLLAVVSVTAQKQSGQNPITYPLTGIVGSDGTITIEWKPTTSGTITIELLKGPQINLENLGPILKNADNTGSFTWSVPKSLESYESMPKDYIYGFKIIDDDTKDYEYSNPFRIEVPGSTYGGGVAAPTKATAQPTPAVTAKPTEKTEKTEKPTETKKPEQKPVEEKEEEKEEKPKETTKEDEDVVPTAAFREVVTKTADIMAEATAPTSATTAAPLPPDNEPVNVFAIAGGVAAGVAVLIALVILFIRLKKDKNLIANQQTKTERRAIEADPESGSGTGAQLTEITGGHRRMNSLNFGDAAAAGKRSSEEYNKRDVIKPNLTEQKTQSPIQTTSAQVNFPPAAAAVAAVPLQQGRQQSPQSPQSPQPQPRPQQQYPPRQLPPQQNQWQQGGQSPYGPGPVGAAMGGRQPPPGHRGPPPGQRGPPPGQRGPLPAQHGQPRPYQQQAYQPQPRGPPAAYDPRYQNSNFPSQNWPMP</sequence>
<evidence type="ECO:0000256" key="3">
    <source>
        <dbReference type="SAM" id="Phobius"/>
    </source>
</evidence>
<feature type="region of interest" description="Disordered" evidence="2">
    <location>
        <begin position="365"/>
        <end position="492"/>
    </location>
</feature>
<feature type="compositionally biased region" description="Basic and acidic residues" evidence="2">
    <location>
        <begin position="324"/>
        <end position="335"/>
    </location>
</feature>
<evidence type="ECO:0000313" key="6">
    <source>
        <dbReference type="EMBL" id="TGZ79545.1"/>
    </source>
</evidence>
<feature type="region of interest" description="Disordered" evidence="2">
    <location>
        <begin position="283"/>
        <end position="351"/>
    </location>
</feature>
<dbReference type="Proteomes" id="UP000298138">
    <property type="component" value="Unassembled WGS sequence"/>
</dbReference>
<feature type="transmembrane region" description="Helical" evidence="3">
    <location>
        <begin position="243"/>
        <end position="265"/>
    </location>
</feature>
<dbReference type="PANTHER" id="PTHR40633">
    <property type="entry name" value="MATRIX PROTEIN, PUTATIVE (AFU_ORTHOLOGUE AFUA_8G05410)-RELATED"/>
    <property type="match status" value="1"/>
</dbReference>
<evidence type="ECO:0000313" key="7">
    <source>
        <dbReference type="Proteomes" id="UP000298138"/>
    </source>
</evidence>
<feature type="domain" description="Yeast cell wall synthesis Kre9/Knh1-like N-terminal" evidence="5">
    <location>
        <begin position="49"/>
        <end position="131"/>
    </location>
</feature>
<feature type="signal peptide" evidence="4">
    <location>
        <begin position="1"/>
        <end position="28"/>
    </location>
</feature>
<evidence type="ECO:0000256" key="1">
    <source>
        <dbReference type="ARBA" id="ARBA00022729"/>
    </source>
</evidence>
<accession>A0A4S2MQW3</accession>
<feature type="compositionally biased region" description="Basic and acidic residues" evidence="2">
    <location>
        <begin position="160"/>
        <end position="182"/>
    </location>
</feature>
<dbReference type="InterPro" id="IPR018466">
    <property type="entry name" value="Kre9/Knh1-like_N"/>
</dbReference>
<evidence type="ECO:0000256" key="4">
    <source>
        <dbReference type="SAM" id="SignalP"/>
    </source>
</evidence>
<dbReference type="PANTHER" id="PTHR40633:SF6">
    <property type="entry name" value="MATRIX PROTEIN, PUTATIVE (AFU_ORTHOLOGUE AFUA_8G05410)-RELATED"/>
    <property type="match status" value="1"/>
</dbReference>
<keyword evidence="7" id="KW-1185">Reference proteome</keyword>
<reference evidence="6 7" key="1">
    <citation type="submission" date="2019-04" db="EMBL/GenBank/DDBJ databases">
        <title>Comparative genomics and transcriptomics to analyze fruiting body development in filamentous ascomycetes.</title>
        <authorList>
            <consortium name="DOE Joint Genome Institute"/>
            <person name="Lutkenhaus R."/>
            <person name="Traeger S."/>
            <person name="Breuer J."/>
            <person name="Kuo A."/>
            <person name="Lipzen A."/>
            <person name="Pangilinan J."/>
            <person name="Dilworth D."/>
            <person name="Sandor L."/>
            <person name="Poggeler S."/>
            <person name="Barry K."/>
            <person name="Grigoriev I.V."/>
            <person name="Nowrousian M."/>
        </authorList>
    </citation>
    <scope>NUCLEOTIDE SEQUENCE [LARGE SCALE GENOMIC DNA]</scope>
    <source>
        <strain evidence="6 7">CBS 389.68</strain>
    </source>
</reference>
<evidence type="ECO:0000259" key="5">
    <source>
        <dbReference type="Pfam" id="PF10342"/>
    </source>
</evidence>
<feature type="compositionally biased region" description="Low complexity" evidence="2">
    <location>
        <begin position="365"/>
        <end position="379"/>
    </location>
</feature>
<dbReference type="InParanoid" id="A0A4S2MQW3"/>
<feature type="compositionally biased region" description="Pro residues" evidence="2">
    <location>
        <begin position="426"/>
        <end position="445"/>
    </location>
</feature>
<feature type="chain" id="PRO_5020213462" description="Yeast cell wall synthesis Kre9/Knh1-like N-terminal domain-containing protein" evidence="4">
    <location>
        <begin position="29"/>
        <end position="492"/>
    </location>
</feature>
<keyword evidence="1 4" id="KW-0732">Signal</keyword>
<feature type="region of interest" description="Disordered" evidence="2">
    <location>
        <begin position="142"/>
        <end position="201"/>
    </location>
</feature>
<evidence type="ECO:0000256" key="2">
    <source>
        <dbReference type="SAM" id="MobiDB-lite"/>
    </source>
</evidence>
<dbReference type="InterPro" id="IPR052982">
    <property type="entry name" value="SRP1/TIP1-like"/>
</dbReference>
<dbReference type="STRING" id="341454.A0A4S2MQW3"/>
<feature type="compositionally biased region" description="Polar residues" evidence="2">
    <location>
        <begin position="479"/>
        <end position="492"/>
    </location>
</feature>
<protein>
    <recommendedName>
        <fullName evidence="5">Yeast cell wall synthesis Kre9/Knh1-like N-terminal domain-containing protein</fullName>
    </recommendedName>
</protein>
<dbReference type="Pfam" id="PF10342">
    <property type="entry name" value="Kre9_KNH"/>
    <property type="match status" value="1"/>
</dbReference>
<keyword evidence="3" id="KW-0812">Transmembrane</keyword>
<keyword evidence="3" id="KW-0472">Membrane</keyword>
<gene>
    <name evidence="6" type="ORF">EX30DRAFT_77796</name>
</gene>
<dbReference type="OrthoDB" id="4094614at2759"/>
<feature type="compositionally biased region" description="Low complexity" evidence="2">
    <location>
        <begin position="143"/>
        <end position="159"/>
    </location>
</feature>
<proteinExistence type="predicted"/>
<keyword evidence="3" id="KW-1133">Transmembrane helix</keyword>
<name>A0A4S2MQW3_9PEZI</name>
<dbReference type="AlphaFoldDB" id="A0A4S2MQW3"/>
<dbReference type="EMBL" id="ML220130">
    <property type="protein sequence ID" value="TGZ79545.1"/>
    <property type="molecule type" value="Genomic_DNA"/>
</dbReference>